<dbReference type="EMBL" id="EAAA01002361">
    <property type="status" value="NOT_ANNOTATED_CDS"/>
    <property type="molecule type" value="Genomic_DNA"/>
</dbReference>
<sequence>IRIGFCAWYIYKCRTSVNTTSTHFRLFEIHLHWRSSVRSFNHINTTVPKLGRAYIAYGIFNPVARQPQISVWVAWNNTEQ</sequence>
<keyword evidence="2" id="KW-1185">Reference proteome</keyword>
<dbReference type="EMBL" id="EAAA01002359">
    <property type="status" value="NOT_ANNOTATED_CDS"/>
    <property type="molecule type" value="Genomic_DNA"/>
</dbReference>
<evidence type="ECO:0000313" key="1">
    <source>
        <dbReference type="Ensembl" id="ENSCINP00000032444.1"/>
    </source>
</evidence>
<protein>
    <submittedName>
        <fullName evidence="1">Uncharacterized protein</fullName>
    </submittedName>
</protein>
<reference evidence="1" key="2">
    <citation type="journal article" date="2008" name="Genome Biol.">
        <title>Improved genome assembly and evidence-based global gene model set for the chordate Ciona intestinalis: new insight into intron and operon populations.</title>
        <authorList>
            <person name="Satou Y."/>
            <person name="Mineta K."/>
            <person name="Ogasawara M."/>
            <person name="Sasakura Y."/>
            <person name="Shoguchi E."/>
            <person name="Ueno K."/>
            <person name="Yamada L."/>
            <person name="Matsumoto J."/>
            <person name="Wasserscheid J."/>
            <person name="Dewar K."/>
            <person name="Wiley G.B."/>
            <person name="Macmil S.L."/>
            <person name="Roe B.A."/>
            <person name="Zeller R.W."/>
            <person name="Hastings K.E."/>
            <person name="Lemaire P."/>
            <person name="Lindquist E."/>
            <person name="Endo T."/>
            <person name="Hotta K."/>
            <person name="Inaba K."/>
        </authorList>
    </citation>
    <scope>NUCLEOTIDE SEQUENCE [LARGE SCALE GENOMIC DNA]</scope>
    <source>
        <strain evidence="1">wild type</strain>
    </source>
</reference>
<reference evidence="1" key="3">
    <citation type="submission" date="2025-08" db="UniProtKB">
        <authorList>
            <consortium name="Ensembl"/>
        </authorList>
    </citation>
    <scope>IDENTIFICATION</scope>
</reference>
<accession>H2XS10</accession>
<reference evidence="1" key="4">
    <citation type="submission" date="2025-09" db="UniProtKB">
        <authorList>
            <consortium name="Ensembl"/>
        </authorList>
    </citation>
    <scope>IDENTIFICATION</scope>
</reference>
<dbReference type="Ensembl" id="ENSCINT00000034785.1">
    <property type="protein sequence ID" value="ENSCINP00000032444.1"/>
    <property type="gene ID" value="ENSCING00000024036.1"/>
</dbReference>
<dbReference type="Proteomes" id="UP000008144">
    <property type="component" value="Chromosome 7"/>
</dbReference>
<name>H2XS10_CIOIN</name>
<reference evidence="2" key="1">
    <citation type="journal article" date="2002" name="Science">
        <title>The draft genome of Ciona intestinalis: insights into chordate and vertebrate origins.</title>
        <authorList>
            <person name="Dehal P."/>
            <person name="Satou Y."/>
            <person name="Campbell R.K."/>
            <person name="Chapman J."/>
            <person name="Degnan B."/>
            <person name="De Tomaso A."/>
            <person name="Davidson B."/>
            <person name="Di Gregorio A."/>
            <person name="Gelpke M."/>
            <person name="Goodstein D.M."/>
            <person name="Harafuji N."/>
            <person name="Hastings K.E."/>
            <person name="Ho I."/>
            <person name="Hotta K."/>
            <person name="Huang W."/>
            <person name="Kawashima T."/>
            <person name="Lemaire P."/>
            <person name="Martinez D."/>
            <person name="Meinertzhagen I.A."/>
            <person name="Necula S."/>
            <person name="Nonaka M."/>
            <person name="Putnam N."/>
            <person name="Rash S."/>
            <person name="Saiga H."/>
            <person name="Satake M."/>
            <person name="Terry A."/>
            <person name="Yamada L."/>
            <person name="Wang H.G."/>
            <person name="Awazu S."/>
            <person name="Azumi K."/>
            <person name="Boore J."/>
            <person name="Branno M."/>
            <person name="Chin-Bow S."/>
            <person name="DeSantis R."/>
            <person name="Doyle S."/>
            <person name="Francino P."/>
            <person name="Keys D.N."/>
            <person name="Haga S."/>
            <person name="Hayashi H."/>
            <person name="Hino K."/>
            <person name="Imai K.S."/>
            <person name="Inaba K."/>
            <person name="Kano S."/>
            <person name="Kobayashi K."/>
            <person name="Kobayashi M."/>
            <person name="Lee B.I."/>
            <person name="Makabe K.W."/>
            <person name="Manohar C."/>
            <person name="Matassi G."/>
            <person name="Medina M."/>
            <person name="Mochizuki Y."/>
            <person name="Mount S."/>
            <person name="Morishita T."/>
            <person name="Miura S."/>
            <person name="Nakayama A."/>
            <person name="Nishizaka S."/>
            <person name="Nomoto H."/>
            <person name="Ohta F."/>
            <person name="Oishi K."/>
            <person name="Rigoutsos I."/>
            <person name="Sano M."/>
            <person name="Sasaki A."/>
            <person name="Sasakura Y."/>
            <person name="Shoguchi E."/>
            <person name="Shin-i T."/>
            <person name="Spagnuolo A."/>
            <person name="Stainier D."/>
            <person name="Suzuki M.M."/>
            <person name="Tassy O."/>
            <person name="Takatori N."/>
            <person name="Tokuoka M."/>
            <person name="Yagi K."/>
            <person name="Yoshizaki F."/>
            <person name="Wada S."/>
            <person name="Zhang C."/>
            <person name="Hyatt P.D."/>
            <person name="Larimer F."/>
            <person name="Detter C."/>
            <person name="Doggett N."/>
            <person name="Glavina T."/>
            <person name="Hawkins T."/>
            <person name="Richardson P."/>
            <person name="Lucas S."/>
            <person name="Kohara Y."/>
            <person name="Levine M."/>
            <person name="Satoh N."/>
            <person name="Rokhsar D.S."/>
        </authorList>
    </citation>
    <scope>NUCLEOTIDE SEQUENCE [LARGE SCALE GENOMIC DNA]</scope>
</reference>
<dbReference type="InParanoid" id="H2XS10"/>
<dbReference type="EMBL" id="EAAA01002360">
    <property type="status" value="NOT_ANNOTATED_CDS"/>
    <property type="molecule type" value="Genomic_DNA"/>
</dbReference>
<organism evidence="1 2">
    <name type="scientific">Ciona intestinalis</name>
    <name type="common">Transparent sea squirt</name>
    <name type="synonym">Ascidia intestinalis</name>
    <dbReference type="NCBI Taxonomy" id="7719"/>
    <lineage>
        <taxon>Eukaryota</taxon>
        <taxon>Metazoa</taxon>
        <taxon>Chordata</taxon>
        <taxon>Tunicata</taxon>
        <taxon>Ascidiacea</taxon>
        <taxon>Phlebobranchia</taxon>
        <taxon>Cionidae</taxon>
        <taxon>Ciona</taxon>
    </lineage>
</organism>
<evidence type="ECO:0000313" key="2">
    <source>
        <dbReference type="Proteomes" id="UP000008144"/>
    </source>
</evidence>
<dbReference type="HOGENOM" id="CLU_2596144_0_0_1"/>
<dbReference type="AlphaFoldDB" id="H2XS10"/>
<proteinExistence type="predicted"/>